<comment type="caution">
    <text evidence="1">The sequence shown here is derived from an EMBL/GenBank/DDBJ whole genome shotgun (WGS) entry which is preliminary data.</text>
</comment>
<sequence length="320" mass="35229">MCCQYWTRSLLAFIAVLVPITSAKRPGRLNTLVTFGDSYTDVILAGDNGTSWPIYAASYADAKLFSFARAGATCSQDLTPRQFPAVFQSQIPAYLADVANGTIRVPPQDTLYTLWIGTNDVGPNTLLTGFEVVNNATIVDTTECAVSWISTLYNSGARNFLIQNMIPLERLPIYAPNAYFTKYWTTSRNATEWHLFVSELVAAGNALSKLMLPNLAARLAGAHVGLFDSHGLFTDILDHPQNFLNGTAPFNTTAPIFACMFRENESTSDPGNCTVIEGTDRDSYVWYDELHPSEQSDRIVAREIAKVLNGTGSKYATWFS</sequence>
<reference evidence="1" key="1">
    <citation type="submission" date="2021-02" db="EMBL/GenBank/DDBJ databases">
        <authorList>
            <consortium name="DOE Joint Genome Institute"/>
            <person name="Ahrendt S."/>
            <person name="Looney B.P."/>
            <person name="Miyauchi S."/>
            <person name="Morin E."/>
            <person name="Drula E."/>
            <person name="Courty P.E."/>
            <person name="Chicoki N."/>
            <person name="Fauchery L."/>
            <person name="Kohler A."/>
            <person name="Kuo A."/>
            <person name="Labutti K."/>
            <person name="Pangilinan J."/>
            <person name="Lipzen A."/>
            <person name="Riley R."/>
            <person name="Andreopoulos W."/>
            <person name="He G."/>
            <person name="Johnson J."/>
            <person name="Barry K.W."/>
            <person name="Grigoriev I.V."/>
            <person name="Nagy L."/>
            <person name="Hibbett D."/>
            <person name="Henrissat B."/>
            <person name="Matheny P.B."/>
            <person name="Labbe J."/>
            <person name="Martin F."/>
        </authorList>
    </citation>
    <scope>NUCLEOTIDE SEQUENCE</scope>
    <source>
        <strain evidence="1">EC-137</strain>
    </source>
</reference>
<dbReference type="Proteomes" id="UP000814128">
    <property type="component" value="Unassembled WGS sequence"/>
</dbReference>
<keyword evidence="1" id="KW-0378">Hydrolase</keyword>
<organism evidence="1 2">
    <name type="scientific">Vararia minispora EC-137</name>
    <dbReference type="NCBI Taxonomy" id="1314806"/>
    <lineage>
        <taxon>Eukaryota</taxon>
        <taxon>Fungi</taxon>
        <taxon>Dikarya</taxon>
        <taxon>Basidiomycota</taxon>
        <taxon>Agaricomycotina</taxon>
        <taxon>Agaricomycetes</taxon>
        <taxon>Russulales</taxon>
        <taxon>Lachnocladiaceae</taxon>
        <taxon>Vararia</taxon>
    </lineage>
</organism>
<dbReference type="EMBL" id="MU273468">
    <property type="protein sequence ID" value="KAI0036780.1"/>
    <property type="molecule type" value="Genomic_DNA"/>
</dbReference>
<evidence type="ECO:0000313" key="1">
    <source>
        <dbReference type="EMBL" id="KAI0036780.1"/>
    </source>
</evidence>
<gene>
    <name evidence="1" type="ORF">K488DRAFT_75778</name>
</gene>
<proteinExistence type="predicted"/>
<name>A0ACB8QZ26_9AGAM</name>
<accession>A0ACB8QZ26</accession>
<protein>
    <submittedName>
        <fullName evidence="1">SGNH hydrolase-type esterase domain-containing protein</fullName>
    </submittedName>
</protein>
<evidence type="ECO:0000313" key="2">
    <source>
        <dbReference type="Proteomes" id="UP000814128"/>
    </source>
</evidence>
<keyword evidence="2" id="KW-1185">Reference proteome</keyword>
<reference evidence="1" key="2">
    <citation type="journal article" date="2022" name="New Phytol.">
        <title>Evolutionary transition to the ectomycorrhizal habit in the genomes of a hyperdiverse lineage of mushroom-forming fungi.</title>
        <authorList>
            <person name="Looney B."/>
            <person name="Miyauchi S."/>
            <person name="Morin E."/>
            <person name="Drula E."/>
            <person name="Courty P.E."/>
            <person name="Kohler A."/>
            <person name="Kuo A."/>
            <person name="LaButti K."/>
            <person name="Pangilinan J."/>
            <person name="Lipzen A."/>
            <person name="Riley R."/>
            <person name="Andreopoulos W."/>
            <person name="He G."/>
            <person name="Johnson J."/>
            <person name="Nolan M."/>
            <person name="Tritt A."/>
            <person name="Barry K.W."/>
            <person name="Grigoriev I.V."/>
            <person name="Nagy L.G."/>
            <person name="Hibbett D."/>
            <person name="Henrissat B."/>
            <person name="Matheny P.B."/>
            <person name="Labbe J."/>
            <person name="Martin F.M."/>
        </authorList>
    </citation>
    <scope>NUCLEOTIDE SEQUENCE</scope>
    <source>
        <strain evidence="1">EC-137</strain>
    </source>
</reference>